<dbReference type="EMBL" id="QTKX01000003">
    <property type="protein sequence ID" value="MBS8266255.1"/>
    <property type="molecule type" value="Genomic_DNA"/>
</dbReference>
<dbReference type="PROSITE" id="PS51257">
    <property type="entry name" value="PROKAR_LIPOPROTEIN"/>
    <property type="match status" value="1"/>
</dbReference>
<evidence type="ECO:0000256" key="1">
    <source>
        <dbReference type="SAM" id="SignalP"/>
    </source>
</evidence>
<organism evidence="2 3">
    <name type="scientific">Mesobacillus boroniphilus</name>
    <dbReference type="NCBI Taxonomy" id="308892"/>
    <lineage>
        <taxon>Bacteria</taxon>
        <taxon>Bacillati</taxon>
        <taxon>Bacillota</taxon>
        <taxon>Bacilli</taxon>
        <taxon>Bacillales</taxon>
        <taxon>Bacillaceae</taxon>
        <taxon>Mesobacillus</taxon>
    </lineage>
</organism>
<evidence type="ECO:0000313" key="2">
    <source>
        <dbReference type="EMBL" id="MBS8266255.1"/>
    </source>
</evidence>
<comment type="caution">
    <text evidence="2">The sequence shown here is derived from an EMBL/GenBank/DDBJ whole genome shotgun (WGS) entry which is preliminary data.</text>
</comment>
<dbReference type="AlphaFoldDB" id="A0A944CP61"/>
<accession>A0A944CP61</accession>
<evidence type="ECO:0000313" key="3">
    <source>
        <dbReference type="Proteomes" id="UP000761411"/>
    </source>
</evidence>
<dbReference type="InterPro" id="IPR021598">
    <property type="entry name" value="DUF3221"/>
</dbReference>
<protein>
    <submittedName>
        <fullName evidence="2">DUF3221 domain-containing protein</fullName>
    </submittedName>
</protein>
<name>A0A944CP61_9BACI</name>
<dbReference type="Proteomes" id="UP000761411">
    <property type="component" value="Unassembled WGS sequence"/>
</dbReference>
<gene>
    <name evidence="2" type="ORF">DYI25_17665</name>
</gene>
<reference evidence="2 3" key="1">
    <citation type="journal article" date="2021" name="Microorganisms">
        <title>Bacterial Dimethylsulfoniopropionate Biosynthesis in the East China Sea.</title>
        <authorList>
            <person name="Liu J."/>
            <person name="Zhang Y."/>
            <person name="Liu J."/>
            <person name="Zhong H."/>
            <person name="Williams B.T."/>
            <person name="Zheng Y."/>
            <person name="Curson A.R.J."/>
            <person name="Sun C."/>
            <person name="Sun H."/>
            <person name="Song D."/>
            <person name="Wagner Mackenzie B."/>
            <person name="Bermejo Martinez A."/>
            <person name="Todd J.D."/>
            <person name="Zhang X.H."/>
        </authorList>
    </citation>
    <scope>NUCLEOTIDE SEQUENCE [LARGE SCALE GENOMIC DNA]</scope>
    <source>
        <strain evidence="2 3">ESS08</strain>
    </source>
</reference>
<sequence>MVKAIKFFFVFLIALSVSMAGCANEQVSDEGFILEVNDNSILVAQDISLERYNELKGVSSEALIDQGGLKLIRLTYEKSGEFQRGDLVKYWIEGGVKESYPEQAKAKKVERK</sequence>
<keyword evidence="3" id="KW-1185">Reference proteome</keyword>
<dbReference type="RefSeq" id="WP_213371405.1">
    <property type="nucleotide sequence ID" value="NZ_QTKX01000003.1"/>
</dbReference>
<feature type="signal peptide" evidence="1">
    <location>
        <begin position="1"/>
        <end position="19"/>
    </location>
</feature>
<feature type="chain" id="PRO_5038540149" evidence="1">
    <location>
        <begin position="20"/>
        <end position="112"/>
    </location>
</feature>
<keyword evidence="1" id="KW-0732">Signal</keyword>
<dbReference type="Pfam" id="PF11518">
    <property type="entry name" value="DUF3221"/>
    <property type="match status" value="1"/>
</dbReference>
<proteinExistence type="predicted"/>